<feature type="chain" id="PRO_5045620410" description="Toxin-antitoxin system YwqK family antitoxin" evidence="1">
    <location>
        <begin position="20"/>
        <end position="685"/>
    </location>
</feature>
<evidence type="ECO:0008006" key="4">
    <source>
        <dbReference type="Google" id="ProtNLM"/>
    </source>
</evidence>
<evidence type="ECO:0000313" key="2">
    <source>
        <dbReference type="EMBL" id="RJT10695.1"/>
    </source>
</evidence>
<feature type="signal peptide" evidence="1">
    <location>
        <begin position="1"/>
        <end position="19"/>
    </location>
</feature>
<dbReference type="Gene3D" id="3.90.930.1">
    <property type="match status" value="2"/>
</dbReference>
<sequence>MRAIKSLLGIMLLSLSALASNTVAASNDTPPPFYEGKTLAHPIISGARYSSALLVFIEENKAVKGYYCFCSEEDQSVDHLPHLLGTFPDSTIESVFYADVDKAGQVTLVLSKSHGKFALRSWRYIEDDGSYIPVQSLQPVLDKLVRNNKDLNATLIKRALGQLPPYDYSAEYPTFGNPDFDNIDFTQGKVVGWYLDDGTPSTAAKQPADSVYAYKKTFAEKEGLFLTATYRREEDSDKPEFRVTAISWQADPSKFSGSENGPYVYYSKQYGLVKGFFQKGIPSGKWVTVGENFASSGNYVAGHQQGQWTLSDQQETSTGLMKNDEREGRWEITDGMDGETPELSGFDTYQNGQRQGPSERRLAGVLRSKGDYVDDQPEGMWITENGEGRFVKGVANGMWKLKTGDGEIQQVELVAGVKQGELRWSDKNGKLMQIIHYKDNLADGLYQKFNAAGTRIYQADYVMGKLDGREIDYYDDGTTVRADRGYRNGELDGLNVYNFPDGKPKSVSTLDHGYEVGLMQEFTAAGVKITERNYCPLSLSGRGYCGKQQTFNPDGSPLTEADYLFNRQQTNNSWYANGQRQDETRIGPDDSYTQISYYPNGQMQCISRAKGFSRLVVDGKEYKDYQGALRQGESACYYPDGKVKSSGIWKDGRLTTACETRFDENGKQTAPGPKGCVIPKWEYES</sequence>
<dbReference type="EMBL" id="RAHG01000010">
    <property type="protein sequence ID" value="RJT10695.1"/>
    <property type="molecule type" value="Genomic_DNA"/>
</dbReference>
<keyword evidence="1" id="KW-0732">Signal</keyword>
<proteinExistence type="predicted"/>
<evidence type="ECO:0000256" key="1">
    <source>
        <dbReference type="SAM" id="SignalP"/>
    </source>
</evidence>
<accession>A0ABX9NX07</accession>
<dbReference type="SUPFAM" id="SSF82185">
    <property type="entry name" value="Histone H3 K4-specific methyltransferase SET7/9 N-terminal domain"/>
    <property type="match status" value="2"/>
</dbReference>
<comment type="caution">
    <text evidence="2">The sequence shown here is derived from an EMBL/GenBank/DDBJ whole genome shotgun (WGS) entry which is preliminary data.</text>
</comment>
<dbReference type="Proteomes" id="UP000284119">
    <property type="component" value="Unassembled WGS sequence"/>
</dbReference>
<protein>
    <recommendedName>
        <fullName evidence="4">Toxin-antitoxin system YwqK family antitoxin</fullName>
    </recommendedName>
</protein>
<gene>
    <name evidence="2" type="ORF">D5396_17975</name>
</gene>
<evidence type="ECO:0000313" key="3">
    <source>
        <dbReference type="Proteomes" id="UP000284119"/>
    </source>
</evidence>
<keyword evidence="3" id="KW-1185">Reference proteome</keyword>
<dbReference type="InterPro" id="IPR011652">
    <property type="entry name" value="MORN_2"/>
</dbReference>
<name>A0ABX9NX07_9GAMM</name>
<reference evidence="2 3" key="1">
    <citation type="submission" date="2018-09" db="EMBL/GenBank/DDBJ databases">
        <authorList>
            <person name="Le Fleche-Mateos A."/>
        </authorList>
    </citation>
    <scope>NUCLEOTIDE SEQUENCE [LARGE SCALE GENOMIC DNA]</scope>
    <source>
        <strain evidence="2 3">DSM 30078</strain>
    </source>
</reference>
<dbReference type="Pfam" id="PF07661">
    <property type="entry name" value="MORN_2"/>
    <property type="match status" value="2"/>
</dbReference>
<organism evidence="2 3">
    <name type="scientific">Rahnella inusitata</name>
    <dbReference type="NCBI Taxonomy" id="58169"/>
    <lineage>
        <taxon>Bacteria</taxon>
        <taxon>Pseudomonadati</taxon>
        <taxon>Pseudomonadota</taxon>
        <taxon>Gammaproteobacteria</taxon>
        <taxon>Enterobacterales</taxon>
        <taxon>Yersiniaceae</taxon>
        <taxon>Rahnella</taxon>
    </lineage>
</organism>